<evidence type="ECO:0000256" key="1">
    <source>
        <dbReference type="ARBA" id="ARBA00004323"/>
    </source>
</evidence>
<proteinExistence type="inferred from homology"/>
<dbReference type="OrthoDB" id="1924787at2759"/>
<keyword evidence="6" id="KW-1185">Reference proteome</keyword>
<dbReference type="Proteomes" id="UP000232323">
    <property type="component" value="Unassembled WGS sequence"/>
</dbReference>
<gene>
    <name evidence="5" type="ORF">CEUSTIGMA_g8790.t1</name>
</gene>
<evidence type="ECO:0000313" key="5">
    <source>
        <dbReference type="EMBL" id="GAX81359.1"/>
    </source>
</evidence>
<evidence type="ECO:0000256" key="3">
    <source>
        <dbReference type="ARBA" id="ARBA00023034"/>
    </source>
</evidence>
<protein>
    <recommendedName>
        <fullName evidence="4">Exostosin GT47 domain-containing protein</fullName>
    </recommendedName>
</protein>
<evidence type="ECO:0000256" key="2">
    <source>
        <dbReference type="ARBA" id="ARBA00010271"/>
    </source>
</evidence>
<dbReference type="Pfam" id="PF03016">
    <property type="entry name" value="Exostosin_GT47"/>
    <property type="match status" value="1"/>
</dbReference>
<dbReference type="GO" id="GO:0016757">
    <property type="term" value="F:glycosyltransferase activity"/>
    <property type="evidence" value="ECO:0007669"/>
    <property type="project" value="InterPro"/>
</dbReference>
<comment type="similarity">
    <text evidence="2">Belongs to the glycosyltransferase 47 family.</text>
</comment>
<dbReference type="PANTHER" id="PTHR11062:SF376">
    <property type="entry name" value="EXOSTOSIN FAMILY PROTEIN"/>
    <property type="match status" value="1"/>
</dbReference>
<dbReference type="PANTHER" id="PTHR11062">
    <property type="entry name" value="EXOSTOSIN HEPARAN SULFATE GLYCOSYLTRANSFERASE -RELATED"/>
    <property type="match status" value="1"/>
</dbReference>
<dbReference type="InterPro" id="IPR040911">
    <property type="entry name" value="Exostosin_GT47"/>
</dbReference>
<dbReference type="InterPro" id="IPR004263">
    <property type="entry name" value="Exostosin"/>
</dbReference>
<keyword evidence="3" id="KW-0333">Golgi apparatus</keyword>
<dbReference type="EMBL" id="BEGY01000064">
    <property type="protein sequence ID" value="GAX81359.1"/>
    <property type="molecule type" value="Genomic_DNA"/>
</dbReference>
<evidence type="ECO:0000259" key="4">
    <source>
        <dbReference type="Pfam" id="PF03016"/>
    </source>
</evidence>
<evidence type="ECO:0000313" key="6">
    <source>
        <dbReference type="Proteomes" id="UP000232323"/>
    </source>
</evidence>
<comment type="caution">
    <text evidence="5">The sequence shown here is derived from an EMBL/GenBank/DDBJ whole genome shotgun (WGS) entry which is preliminary data.</text>
</comment>
<name>A0A250XEK7_9CHLO</name>
<organism evidence="5 6">
    <name type="scientific">Chlamydomonas eustigma</name>
    <dbReference type="NCBI Taxonomy" id="1157962"/>
    <lineage>
        <taxon>Eukaryota</taxon>
        <taxon>Viridiplantae</taxon>
        <taxon>Chlorophyta</taxon>
        <taxon>core chlorophytes</taxon>
        <taxon>Chlorophyceae</taxon>
        <taxon>CS clade</taxon>
        <taxon>Chlamydomonadales</taxon>
        <taxon>Chlamydomonadaceae</taxon>
        <taxon>Chlamydomonas</taxon>
    </lineage>
</organism>
<feature type="domain" description="Exostosin GT47" evidence="4">
    <location>
        <begin position="12"/>
        <end position="275"/>
    </location>
</feature>
<reference evidence="5 6" key="1">
    <citation type="submission" date="2017-08" db="EMBL/GenBank/DDBJ databases">
        <title>Acidophilic green algal genome provides insights into adaptation to an acidic environment.</title>
        <authorList>
            <person name="Hirooka S."/>
            <person name="Hirose Y."/>
            <person name="Kanesaki Y."/>
            <person name="Higuchi S."/>
            <person name="Fujiwara T."/>
            <person name="Onuma R."/>
            <person name="Era A."/>
            <person name="Ohbayashi R."/>
            <person name="Uzuka A."/>
            <person name="Nozaki H."/>
            <person name="Yoshikawa H."/>
            <person name="Miyagishima S.Y."/>
        </authorList>
    </citation>
    <scope>NUCLEOTIDE SEQUENCE [LARGE SCALE GENOMIC DNA]</scope>
    <source>
        <strain evidence="5 6">NIES-2499</strain>
    </source>
</reference>
<sequence length="282" mass="32308">MPESFRNFSKRDFVNMYSLEMKFPELIRRSGHYQPDPFKAEYHYVHIYTYHAHHKEEEGVSAGRERAEAVVRELRKLGHWWDLNRGTHIFPLPSDRAACRLPWGIHLPGYEPVIRGSIGLQHYGGVGRGGVLPYFSEECNITKMWASNCDMSLAFSQFHGRAEPNVEQPQQCYVPGKDLLVPTVETENTGTTRYLNHSLAAIRRTKLLFFAGMTESPFYNQKWPFSDAGYSGGVRQTVMRMYQNDSRFLLLKNGANLPNYFELMASAVFCLAPMGIGWGARV</sequence>
<accession>A0A250XEK7</accession>
<dbReference type="GO" id="GO:0000139">
    <property type="term" value="C:Golgi membrane"/>
    <property type="evidence" value="ECO:0007669"/>
    <property type="project" value="UniProtKB-SubCell"/>
</dbReference>
<comment type="subcellular location">
    <subcellularLocation>
        <location evidence="1">Golgi apparatus membrane</location>
        <topology evidence="1">Single-pass type II membrane protein</topology>
    </subcellularLocation>
</comment>
<dbReference type="AlphaFoldDB" id="A0A250XEK7"/>